<protein>
    <submittedName>
        <fullName evidence="2">DUF1427 family protein</fullName>
    </submittedName>
</protein>
<dbReference type="Proteomes" id="UP000831782">
    <property type="component" value="Chromosome"/>
</dbReference>
<dbReference type="EMBL" id="CP095072">
    <property type="protein sequence ID" value="UOQ48049.1"/>
    <property type="molecule type" value="Genomic_DNA"/>
</dbReference>
<sequence length="54" mass="5757">MKAILLSLLAGVIVGIVFKFIKLPLPAPPVLTGVLGIFGIYFGGQIAEWVKSFL</sequence>
<keyword evidence="1" id="KW-0472">Membrane</keyword>
<evidence type="ECO:0000256" key="1">
    <source>
        <dbReference type="SAM" id="Phobius"/>
    </source>
</evidence>
<proteinExistence type="predicted"/>
<reference evidence="2 3" key="1">
    <citation type="submission" date="2022-04" db="EMBL/GenBank/DDBJ databases">
        <title>Gracilibacillus sp. isolated from saltern.</title>
        <authorList>
            <person name="Won M."/>
            <person name="Lee C.-M."/>
            <person name="Woen H.-Y."/>
            <person name="Kwon S.-W."/>
        </authorList>
    </citation>
    <scope>NUCLEOTIDE SEQUENCE [LARGE SCALE GENOMIC DNA]</scope>
    <source>
        <strain evidence="2 3">SSWR10-1</strain>
    </source>
</reference>
<evidence type="ECO:0000313" key="2">
    <source>
        <dbReference type="EMBL" id="UOQ48049.1"/>
    </source>
</evidence>
<name>A0ABY4EUT8_9BACI</name>
<dbReference type="RefSeq" id="WP_244718004.1">
    <property type="nucleotide sequence ID" value="NZ_CP095072.1"/>
</dbReference>
<evidence type="ECO:0000313" key="3">
    <source>
        <dbReference type="Proteomes" id="UP000831782"/>
    </source>
</evidence>
<keyword evidence="1" id="KW-1133">Transmembrane helix</keyword>
<gene>
    <name evidence="2" type="ORF">MUN88_18650</name>
</gene>
<dbReference type="NCBIfam" id="TIGR03510">
    <property type="entry name" value="XapX"/>
    <property type="match status" value="1"/>
</dbReference>
<dbReference type="Pfam" id="PF07235">
    <property type="entry name" value="DUF1427"/>
    <property type="match status" value="1"/>
</dbReference>
<feature type="transmembrane region" description="Helical" evidence="1">
    <location>
        <begin position="29"/>
        <end position="50"/>
    </location>
</feature>
<accession>A0ABY4EUT8</accession>
<keyword evidence="1" id="KW-0812">Transmembrane</keyword>
<dbReference type="InterPro" id="IPR009872">
    <property type="entry name" value="DUF1427"/>
</dbReference>
<keyword evidence="3" id="KW-1185">Reference proteome</keyword>
<dbReference type="InterPro" id="IPR020017">
    <property type="entry name" value="XapX_domain"/>
</dbReference>
<organism evidence="2 3">
    <name type="scientific">Gracilibacillus caseinilyticus</name>
    <dbReference type="NCBI Taxonomy" id="2932256"/>
    <lineage>
        <taxon>Bacteria</taxon>
        <taxon>Bacillati</taxon>
        <taxon>Bacillota</taxon>
        <taxon>Bacilli</taxon>
        <taxon>Bacillales</taxon>
        <taxon>Bacillaceae</taxon>
        <taxon>Gracilibacillus</taxon>
    </lineage>
</organism>